<dbReference type="GO" id="GO:0005886">
    <property type="term" value="C:plasma membrane"/>
    <property type="evidence" value="ECO:0007669"/>
    <property type="project" value="TreeGrafter"/>
</dbReference>
<feature type="transmembrane region" description="Helical" evidence="4">
    <location>
        <begin position="339"/>
        <end position="362"/>
    </location>
</feature>
<organism evidence="6 7">
    <name type="scientific">Acidihalobacter ferrooxydans</name>
    <dbReference type="NCBI Taxonomy" id="1765967"/>
    <lineage>
        <taxon>Bacteria</taxon>
        <taxon>Pseudomonadati</taxon>
        <taxon>Pseudomonadota</taxon>
        <taxon>Gammaproteobacteria</taxon>
        <taxon>Chromatiales</taxon>
        <taxon>Ectothiorhodospiraceae</taxon>
        <taxon>Acidihalobacter</taxon>
    </lineage>
</organism>
<dbReference type="STRING" id="1765967.BW247_08795"/>
<sequence>MSTSQSTLSATLQTDATAGPQYQRLAGLSWLHFLNDGSANYLPGILPAVLIALHQDVALAGGLMSALLVGQALQVFSGWFADRIGGRLFIVIGVLGTSLAAAMIGLAPSMWVLIPALIVIGISSALFHPQALAGARALSGDRRGFGMSLFLVGGELGRGIWPLIASLVVVYWGLHYLWLLALPALFSAAFLWRQLPIQKPRHAEAKPIVWREHIGPMSTLVGFSLLRALTIFGVVTFLPILWHERGYDLTQGAELITVLLVVGIIGNIGGGHLSDRIGRRAVLLGSSLFGALLLAAFLLSSGAWQMVILGLLGIALFASLPLGVLIGQDIFPENRSLGSGIALGLSNGLAAVALAALGFVQAAHGVDYVLWLLVGAITLAGFVSLALPAGTRKAAG</sequence>
<keyword evidence="7" id="KW-1185">Reference proteome</keyword>
<dbReference type="Proteomes" id="UP000243807">
    <property type="component" value="Chromosome"/>
</dbReference>
<evidence type="ECO:0000256" key="4">
    <source>
        <dbReference type="SAM" id="Phobius"/>
    </source>
</evidence>
<feature type="transmembrane region" description="Helical" evidence="4">
    <location>
        <begin position="57"/>
        <end position="76"/>
    </location>
</feature>
<proteinExistence type="predicted"/>
<keyword evidence="3 4" id="KW-0472">Membrane</keyword>
<evidence type="ECO:0000256" key="3">
    <source>
        <dbReference type="ARBA" id="ARBA00023136"/>
    </source>
</evidence>
<dbReference type="PANTHER" id="PTHR43129">
    <property type="entry name" value="FOSMIDOMYCIN RESISTANCE PROTEIN"/>
    <property type="match status" value="1"/>
</dbReference>
<dbReference type="InterPro" id="IPR036259">
    <property type="entry name" value="MFS_trans_sf"/>
</dbReference>
<dbReference type="SUPFAM" id="SSF103473">
    <property type="entry name" value="MFS general substrate transporter"/>
    <property type="match status" value="1"/>
</dbReference>
<gene>
    <name evidence="6" type="ORF">BW247_08795</name>
</gene>
<dbReference type="Gene3D" id="1.20.1250.20">
    <property type="entry name" value="MFS general substrate transporter like domains"/>
    <property type="match status" value="2"/>
</dbReference>
<feature type="transmembrane region" description="Helical" evidence="4">
    <location>
        <begin position="113"/>
        <end position="133"/>
    </location>
</feature>
<feature type="transmembrane region" description="Helical" evidence="4">
    <location>
        <begin position="220"/>
        <end position="243"/>
    </location>
</feature>
<keyword evidence="2 4" id="KW-1133">Transmembrane helix</keyword>
<feature type="transmembrane region" description="Helical" evidence="4">
    <location>
        <begin position="88"/>
        <end position="107"/>
    </location>
</feature>
<dbReference type="CDD" id="cd17478">
    <property type="entry name" value="MFS_FsR"/>
    <property type="match status" value="1"/>
</dbReference>
<feature type="transmembrane region" description="Helical" evidence="4">
    <location>
        <begin position="145"/>
        <end position="164"/>
    </location>
</feature>
<evidence type="ECO:0000313" key="7">
    <source>
        <dbReference type="Proteomes" id="UP000243807"/>
    </source>
</evidence>
<dbReference type="AlphaFoldDB" id="A0A1P8UH60"/>
<reference evidence="6 7" key="1">
    <citation type="submission" date="2017-01" db="EMBL/GenBank/DDBJ databases">
        <title>Draft sequence of Acidihalobacter ferrooxidans strain DSM 14175 (strain V8).</title>
        <authorList>
            <person name="Khaleque H.N."/>
            <person name="Ramsay J.P."/>
            <person name="Murphy R.J.T."/>
            <person name="Kaksonen A.H."/>
            <person name="Boxall N.J."/>
            <person name="Watkin E.L.J."/>
        </authorList>
    </citation>
    <scope>NUCLEOTIDE SEQUENCE [LARGE SCALE GENOMIC DNA]</scope>
    <source>
        <strain evidence="6 7">V8</strain>
    </source>
</reference>
<feature type="transmembrane region" description="Helical" evidence="4">
    <location>
        <begin position="249"/>
        <end position="269"/>
    </location>
</feature>
<dbReference type="OrthoDB" id="9770492at2"/>
<dbReference type="RefSeq" id="WP_076836817.1">
    <property type="nucleotide sequence ID" value="NZ_CP019434.1"/>
</dbReference>
<dbReference type="GO" id="GO:0022857">
    <property type="term" value="F:transmembrane transporter activity"/>
    <property type="evidence" value="ECO:0007669"/>
    <property type="project" value="InterPro"/>
</dbReference>
<evidence type="ECO:0000256" key="1">
    <source>
        <dbReference type="ARBA" id="ARBA00022692"/>
    </source>
</evidence>
<protein>
    <submittedName>
        <fullName evidence="6">MFS transporter</fullName>
    </submittedName>
</protein>
<dbReference type="EMBL" id="CP019434">
    <property type="protein sequence ID" value="APZ43176.1"/>
    <property type="molecule type" value="Genomic_DNA"/>
</dbReference>
<accession>A0A1P8UH60</accession>
<feature type="transmembrane region" description="Helical" evidence="4">
    <location>
        <begin position="306"/>
        <end position="327"/>
    </location>
</feature>
<evidence type="ECO:0000256" key="2">
    <source>
        <dbReference type="ARBA" id="ARBA00022989"/>
    </source>
</evidence>
<dbReference type="PROSITE" id="PS50850">
    <property type="entry name" value="MFS"/>
    <property type="match status" value="1"/>
</dbReference>
<feature type="transmembrane region" description="Helical" evidence="4">
    <location>
        <begin position="170"/>
        <end position="192"/>
    </location>
</feature>
<feature type="transmembrane region" description="Helical" evidence="4">
    <location>
        <begin position="368"/>
        <end position="387"/>
    </location>
</feature>
<dbReference type="Pfam" id="PF07690">
    <property type="entry name" value="MFS_1"/>
    <property type="match status" value="1"/>
</dbReference>
<name>A0A1P8UH60_9GAMM</name>
<feature type="transmembrane region" description="Helical" evidence="4">
    <location>
        <begin position="281"/>
        <end position="300"/>
    </location>
</feature>
<keyword evidence="1 4" id="KW-0812">Transmembrane</keyword>
<evidence type="ECO:0000259" key="5">
    <source>
        <dbReference type="PROSITE" id="PS50850"/>
    </source>
</evidence>
<feature type="domain" description="Major facilitator superfamily (MFS) profile" evidence="5">
    <location>
        <begin position="24"/>
        <end position="393"/>
    </location>
</feature>
<dbReference type="InterPro" id="IPR020846">
    <property type="entry name" value="MFS_dom"/>
</dbReference>
<dbReference type="KEGG" id="afy:BW247_08795"/>
<evidence type="ECO:0000313" key="6">
    <source>
        <dbReference type="EMBL" id="APZ43176.1"/>
    </source>
</evidence>
<dbReference type="PANTHER" id="PTHR43129:SF1">
    <property type="entry name" value="FOSMIDOMYCIN RESISTANCE PROTEIN"/>
    <property type="match status" value="1"/>
</dbReference>
<dbReference type="InterPro" id="IPR011701">
    <property type="entry name" value="MFS"/>
</dbReference>